<comment type="caution">
    <text evidence="2">The sequence shown here is derived from an EMBL/GenBank/DDBJ whole genome shotgun (WGS) entry which is preliminary data.</text>
</comment>
<feature type="region of interest" description="Disordered" evidence="1">
    <location>
        <begin position="263"/>
        <end position="375"/>
    </location>
</feature>
<keyword evidence="3" id="KW-1185">Reference proteome</keyword>
<protein>
    <submittedName>
        <fullName evidence="2">Uncharacterized protein</fullName>
    </submittedName>
</protein>
<dbReference type="EMBL" id="MU863939">
    <property type="protein sequence ID" value="KAK4198865.1"/>
    <property type="molecule type" value="Genomic_DNA"/>
</dbReference>
<dbReference type="Proteomes" id="UP001303160">
    <property type="component" value="Unassembled WGS sequence"/>
</dbReference>
<evidence type="ECO:0000313" key="3">
    <source>
        <dbReference type="Proteomes" id="UP001303160"/>
    </source>
</evidence>
<feature type="region of interest" description="Disordered" evidence="1">
    <location>
        <begin position="549"/>
        <end position="628"/>
    </location>
</feature>
<feature type="region of interest" description="Disordered" evidence="1">
    <location>
        <begin position="233"/>
        <end position="252"/>
    </location>
</feature>
<organism evidence="2 3">
    <name type="scientific">Triangularia verruculosa</name>
    <dbReference type="NCBI Taxonomy" id="2587418"/>
    <lineage>
        <taxon>Eukaryota</taxon>
        <taxon>Fungi</taxon>
        <taxon>Dikarya</taxon>
        <taxon>Ascomycota</taxon>
        <taxon>Pezizomycotina</taxon>
        <taxon>Sordariomycetes</taxon>
        <taxon>Sordariomycetidae</taxon>
        <taxon>Sordariales</taxon>
        <taxon>Podosporaceae</taxon>
        <taxon>Triangularia</taxon>
    </lineage>
</organism>
<feature type="compositionally biased region" description="Pro residues" evidence="1">
    <location>
        <begin position="356"/>
        <end position="368"/>
    </location>
</feature>
<sequence>MYPVPYRPRSPLPGRRNIVSYDDDDSTICSDDSSIISTEYRSPTWRRQEYGPIFYLKEGEESNKVYEAWNILFFPCRKEAIGGFKALGLDVQEYQELEARVSTIPQPSEQSTLADEHFNAVKQYQGRHRRGWAGRIFRGKGTTYEEHLDSICSALPMEVQRAITALLLDRGRATSTPYRTRTWTLASLREQSFLRFATTDHPKAQKSHRRLWKKKKTTESQALKISLIIQGGETGVSKTSEGIPRFHQNENPWLLADNAEANEMTRERRRQQVVASHSKRDESPPSYRSTRSTSVSPHRERRSLASPPSYTSRPDRSRGRSLSSEQVRHRVRRRDHSEDSMSHAWPSPFDHDPYGAPTPPETFTPPPGVSAYSRPSVIPPPLPTQFPPGPPMVPRYLPPPPPPPAMLPCKACQTVVPCSHFSRLFKCHRLLLNSINNIPTHPPCVLCFGGMAPPPPPPPPPPMPSYYLGPMPMGPPPPPPPPQFGGVWPAPRPIVPPSELGERCGTSLLMGTPPSQHRQSPYICGYPVPTRSLGTSRLSDFDFDAFLNDSDPPSSSSSSSSSSSRSSSPVQPRRTVRRSYRPAQVQDADDISVTATEVSVEDARSVQNVNEAEAQRLEEGKEGSDAVV</sequence>
<reference evidence="2" key="1">
    <citation type="journal article" date="2023" name="Mol. Phylogenet. Evol.">
        <title>Genome-scale phylogeny and comparative genomics of the fungal order Sordariales.</title>
        <authorList>
            <person name="Hensen N."/>
            <person name="Bonometti L."/>
            <person name="Westerberg I."/>
            <person name="Brannstrom I.O."/>
            <person name="Guillou S."/>
            <person name="Cros-Aarteil S."/>
            <person name="Calhoun S."/>
            <person name="Haridas S."/>
            <person name="Kuo A."/>
            <person name="Mondo S."/>
            <person name="Pangilinan J."/>
            <person name="Riley R."/>
            <person name="LaButti K."/>
            <person name="Andreopoulos B."/>
            <person name="Lipzen A."/>
            <person name="Chen C."/>
            <person name="Yan M."/>
            <person name="Daum C."/>
            <person name="Ng V."/>
            <person name="Clum A."/>
            <person name="Steindorff A."/>
            <person name="Ohm R.A."/>
            <person name="Martin F."/>
            <person name="Silar P."/>
            <person name="Natvig D.O."/>
            <person name="Lalanne C."/>
            <person name="Gautier V."/>
            <person name="Ament-Velasquez S.L."/>
            <person name="Kruys A."/>
            <person name="Hutchinson M.I."/>
            <person name="Powell A.J."/>
            <person name="Barry K."/>
            <person name="Miller A.N."/>
            <person name="Grigoriev I.V."/>
            <person name="Debuchy R."/>
            <person name="Gladieux P."/>
            <person name="Hiltunen Thoren M."/>
            <person name="Johannesson H."/>
        </authorList>
    </citation>
    <scope>NUCLEOTIDE SEQUENCE</scope>
    <source>
        <strain evidence="2">CBS 315.58</strain>
    </source>
</reference>
<evidence type="ECO:0000256" key="1">
    <source>
        <dbReference type="SAM" id="MobiDB-lite"/>
    </source>
</evidence>
<dbReference type="AlphaFoldDB" id="A0AAN7AVD6"/>
<gene>
    <name evidence="2" type="ORF">QBC40DRAFT_229015</name>
</gene>
<feature type="compositionally biased region" description="Low complexity" evidence="1">
    <location>
        <begin position="284"/>
        <end position="296"/>
    </location>
</feature>
<proteinExistence type="predicted"/>
<accession>A0AAN7AVD6</accession>
<feature type="compositionally biased region" description="Basic and acidic residues" evidence="1">
    <location>
        <begin position="613"/>
        <end position="628"/>
    </location>
</feature>
<name>A0AAN7AVD6_9PEZI</name>
<feature type="compositionally biased region" description="Low complexity" evidence="1">
    <location>
        <begin position="550"/>
        <end position="573"/>
    </location>
</feature>
<evidence type="ECO:0000313" key="2">
    <source>
        <dbReference type="EMBL" id="KAK4198865.1"/>
    </source>
</evidence>
<reference evidence="2" key="2">
    <citation type="submission" date="2023-05" db="EMBL/GenBank/DDBJ databases">
        <authorList>
            <consortium name="Lawrence Berkeley National Laboratory"/>
            <person name="Steindorff A."/>
            <person name="Hensen N."/>
            <person name="Bonometti L."/>
            <person name="Westerberg I."/>
            <person name="Brannstrom I.O."/>
            <person name="Guillou S."/>
            <person name="Cros-Aarteil S."/>
            <person name="Calhoun S."/>
            <person name="Haridas S."/>
            <person name="Kuo A."/>
            <person name="Mondo S."/>
            <person name="Pangilinan J."/>
            <person name="Riley R."/>
            <person name="Labutti K."/>
            <person name="Andreopoulos B."/>
            <person name="Lipzen A."/>
            <person name="Chen C."/>
            <person name="Yanf M."/>
            <person name="Daum C."/>
            <person name="Ng V."/>
            <person name="Clum A."/>
            <person name="Ohm R."/>
            <person name="Martin F."/>
            <person name="Silar P."/>
            <person name="Natvig D."/>
            <person name="Lalanne C."/>
            <person name="Gautier V."/>
            <person name="Ament-Velasquez S.L."/>
            <person name="Kruys A."/>
            <person name="Hutchinson M.I."/>
            <person name="Powell A.J."/>
            <person name="Barry K."/>
            <person name="Miller A.N."/>
            <person name="Grigoriev I.V."/>
            <person name="Debuchy R."/>
            <person name="Gladieux P."/>
            <person name="Thoren M.H."/>
            <person name="Johannesson H."/>
        </authorList>
    </citation>
    <scope>NUCLEOTIDE SEQUENCE</scope>
    <source>
        <strain evidence="2">CBS 315.58</strain>
    </source>
</reference>